<comment type="subunit">
    <text evidence="6">HflC and HflK may interact to form a multimeric complex.</text>
</comment>
<evidence type="ECO:0000313" key="9">
    <source>
        <dbReference type="EMBL" id="MCE4536075.1"/>
    </source>
</evidence>
<dbReference type="PANTHER" id="PTHR43327:SF2">
    <property type="entry name" value="MODULATOR OF FTSH PROTEASE HFLK"/>
    <property type="match status" value="1"/>
</dbReference>
<dbReference type="EMBL" id="JAJTWT010000001">
    <property type="protein sequence ID" value="MCE4536075.1"/>
    <property type="molecule type" value="Genomic_DNA"/>
</dbReference>
<protein>
    <recommendedName>
        <fullName evidence="6">Protein HflK</fullName>
    </recommendedName>
</protein>
<dbReference type="Pfam" id="PF12221">
    <property type="entry name" value="HflK_N"/>
    <property type="match status" value="1"/>
</dbReference>
<evidence type="ECO:0000256" key="2">
    <source>
        <dbReference type="ARBA" id="ARBA00006971"/>
    </source>
</evidence>
<dbReference type="InterPro" id="IPR001107">
    <property type="entry name" value="Band_7"/>
</dbReference>
<feature type="domain" description="Band 7" evidence="8">
    <location>
        <begin position="97"/>
        <end position="270"/>
    </location>
</feature>
<dbReference type="Proteomes" id="UP001201463">
    <property type="component" value="Unassembled WGS sequence"/>
</dbReference>
<comment type="similarity">
    <text evidence="2 6">Belongs to the band 7/mec-2 family. HflK subfamily.</text>
</comment>
<dbReference type="InterPro" id="IPR010201">
    <property type="entry name" value="HflK"/>
</dbReference>
<comment type="caution">
    <text evidence="9">The sequence shown here is derived from an EMBL/GenBank/DDBJ whole genome shotgun (WGS) entry which is preliminary data.</text>
</comment>
<evidence type="ECO:0000256" key="6">
    <source>
        <dbReference type="RuleBase" id="RU364113"/>
    </source>
</evidence>
<dbReference type="Pfam" id="PF01145">
    <property type="entry name" value="Band_7"/>
    <property type="match status" value="1"/>
</dbReference>
<evidence type="ECO:0000256" key="5">
    <source>
        <dbReference type="ARBA" id="ARBA00023136"/>
    </source>
</evidence>
<dbReference type="InterPro" id="IPR020980">
    <property type="entry name" value="Membrane_HflK_N"/>
</dbReference>
<name>A0ABS8X927_9BURK</name>
<evidence type="ECO:0000259" key="8">
    <source>
        <dbReference type="SMART" id="SM00244"/>
    </source>
</evidence>
<dbReference type="Gene3D" id="3.30.479.30">
    <property type="entry name" value="Band 7 domain"/>
    <property type="match status" value="1"/>
</dbReference>
<evidence type="ECO:0000313" key="10">
    <source>
        <dbReference type="Proteomes" id="UP001201463"/>
    </source>
</evidence>
<evidence type="ECO:0000256" key="4">
    <source>
        <dbReference type="ARBA" id="ARBA00022989"/>
    </source>
</evidence>
<gene>
    <name evidence="9" type="primary">hflK</name>
    <name evidence="9" type="ORF">LXT12_02220</name>
</gene>
<keyword evidence="9" id="KW-0645">Protease</keyword>
<organism evidence="9 10">
    <name type="scientific">Pelomonas caseinilytica</name>
    <dbReference type="NCBI Taxonomy" id="2906763"/>
    <lineage>
        <taxon>Bacteria</taxon>
        <taxon>Pseudomonadati</taxon>
        <taxon>Pseudomonadota</taxon>
        <taxon>Betaproteobacteria</taxon>
        <taxon>Burkholderiales</taxon>
        <taxon>Sphaerotilaceae</taxon>
        <taxon>Roseateles</taxon>
    </lineage>
</organism>
<keyword evidence="10" id="KW-1185">Reference proteome</keyword>
<dbReference type="GO" id="GO:0008233">
    <property type="term" value="F:peptidase activity"/>
    <property type="evidence" value="ECO:0007669"/>
    <property type="project" value="UniProtKB-KW"/>
</dbReference>
<dbReference type="InterPro" id="IPR036013">
    <property type="entry name" value="Band_7/SPFH_dom_sf"/>
</dbReference>
<evidence type="ECO:0000256" key="7">
    <source>
        <dbReference type="SAM" id="MobiDB-lite"/>
    </source>
</evidence>
<evidence type="ECO:0000256" key="3">
    <source>
        <dbReference type="ARBA" id="ARBA00022692"/>
    </source>
</evidence>
<keyword evidence="3 6" id="KW-0812">Transmembrane</keyword>
<dbReference type="NCBIfam" id="TIGR01933">
    <property type="entry name" value="hflK"/>
    <property type="match status" value="1"/>
</dbReference>
<evidence type="ECO:0000256" key="1">
    <source>
        <dbReference type="ARBA" id="ARBA00004167"/>
    </source>
</evidence>
<dbReference type="RefSeq" id="WP_233389020.1">
    <property type="nucleotide sequence ID" value="NZ_JAJTWT010000001.1"/>
</dbReference>
<feature type="region of interest" description="Disordered" evidence="7">
    <location>
        <begin position="379"/>
        <end position="418"/>
    </location>
</feature>
<sequence length="418" mass="45696">MSSSLHNPPRAPWRRLLLTPVARVTHALGRRLLSNGRNDGPPDLDELWRDFNRKLSGLFGGRSGGASGGGGGGSDMKGAGIGLGLIAGVVALGWLASGFFIVQEGQQGVVTSFGKYSKTVEAGFQWRLPYPFQQHEIVSVTRLQQVDVGRNNIVAATGLRDSSMLTQDENIVDIRFMVQFTIKDARDFLYENRDPEQAVLLAAESAVREIVGRSTMDSVLYEQRDAIATDLVKSIQTQIDRLKAGIQIKNVNVQSVQPPEQVQAAFEDAFKAGQNKEQTKNEAQAYANEVIPRAQGEAAKLREQAEGYRARVVATAEGDAQRFKSVLAEYQKAPQVTRDRLYIDAMQQVYGNVSKVMIDSRAGSNLLYLPLDKLLQQGGSSGSVTVSAPQPTAVPDAQALPRTDDLRSRDNQRSRDGR</sequence>
<dbReference type="GO" id="GO:0006508">
    <property type="term" value="P:proteolysis"/>
    <property type="evidence" value="ECO:0007669"/>
    <property type="project" value="UniProtKB-KW"/>
</dbReference>
<keyword evidence="5 6" id="KW-0472">Membrane</keyword>
<keyword evidence="9" id="KW-0378">Hydrolase</keyword>
<dbReference type="InterPro" id="IPR050710">
    <property type="entry name" value="Band7/mec-2_domain"/>
</dbReference>
<feature type="compositionally biased region" description="Basic and acidic residues" evidence="7">
    <location>
        <begin position="402"/>
        <end position="418"/>
    </location>
</feature>
<keyword evidence="4 6" id="KW-1133">Transmembrane helix</keyword>
<dbReference type="PANTHER" id="PTHR43327">
    <property type="entry name" value="STOMATIN-LIKE PROTEIN 2, MITOCHONDRIAL"/>
    <property type="match status" value="1"/>
</dbReference>
<dbReference type="SUPFAM" id="SSF117892">
    <property type="entry name" value="Band 7/SPFH domain"/>
    <property type="match status" value="1"/>
</dbReference>
<proteinExistence type="inferred from homology"/>
<comment type="subcellular location">
    <subcellularLocation>
        <location evidence="1">Membrane</location>
        <topology evidence="1">Single-pass membrane protein</topology>
    </subcellularLocation>
</comment>
<dbReference type="SMART" id="SM00244">
    <property type="entry name" value="PHB"/>
    <property type="match status" value="1"/>
</dbReference>
<feature type="transmembrane region" description="Helical" evidence="6">
    <location>
        <begin position="81"/>
        <end position="102"/>
    </location>
</feature>
<reference evidence="9 10" key="1">
    <citation type="submission" date="2021-12" db="EMBL/GenBank/DDBJ databases">
        <title>Genome seq of p7.</title>
        <authorList>
            <person name="Seo T."/>
        </authorList>
    </citation>
    <scope>NUCLEOTIDE SEQUENCE [LARGE SCALE GENOMIC DNA]</scope>
    <source>
        <strain evidence="9 10">P7</strain>
    </source>
</reference>
<accession>A0ABS8X927</accession>
<dbReference type="CDD" id="cd03404">
    <property type="entry name" value="SPFH_HflK"/>
    <property type="match status" value="1"/>
</dbReference>
<comment type="function">
    <text evidence="6">HflC and HflK could encode or regulate a protease.</text>
</comment>